<dbReference type="NCBIfam" id="NF011353">
    <property type="entry name" value="PRK14771.1"/>
    <property type="match status" value="1"/>
</dbReference>
<gene>
    <name evidence="9" type="primary">lspA</name>
    <name evidence="11" type="ORF">GA0061077_0127</name>
</gene>
<keyword evidence="3 9" id="KW-0645">Protease</keyword>
<comment type="pathway">
    <text evidence="9">Protein modification; lipoprotein biosynthesis (signal peptide cleavage).</text>
</comment>
<comment type="caution">
    <text evidence="9">Lacks conserved residue(s) required for the propagation of feature annotation.</text>
</comment>
<evidence type="ECO:0000256" key="5">
    <source>
        <dbReference type="ARBA" id="ARBA00022750"/>
    </source>
</evidence>
<dbReference type="GO" id="GO:0005886">
    <property type="term" value="C:plasma membrane"/>
    <property type="evidence" value="ECO:0007669"/>
    <property type="project" value="UniProtKB-SubCell"/>
</dbReference>
<comment type="function">
    <text evidence="9">This protein specifically catalyzes the removal of signal peptides from prolipoproteins.</text>
</comment>
<dbReference type="HAMAP" id="MF_00161">
    <property type="entry name" value="LspA"/>
    <property type="match status" value="1"/>
</dbReference>
<evidence type="ECO:0000256" key="1">
    <source>
        <dbReference type="ARBA" id="ARBA00006139"/>
    </source>
</evidence>
<evidence type="ECO:0000256" key="6">
    <source>
        <dbReference type="ARBA" id="ARBA00022801"/>
    </source>
</evidence>
<reference evidence="12" key="1">
    <citation type="submission" date="2016-08" db="EMBL/GenBank/DDBJ databases">
        <authorList>
            <person name="Varghese N."/>
            <person name="Submissions Spin"/>
        </authorList>
    </citation>
    <scope>NUCLEOTIDE SEQUENCE [LARGE SCALE GENOMIC DNA]</scope>
    <source>
        <strain evidence="12">R-52791</strain>
    </source>
</reference>
<keyword evidence="4 9" id="KW-0812">Transmembrane</keyword>
<dbReference type="STRING" id="1505727.GA0061077_0127"/>
<evidence type="ECO:0000256" key="10">
    <source>
        <dbReference type="RuleBase" id="RU004181"/>
    </source>
</evidence>
<dbReference type="RefSeq" id="WP_091847016.1">
    <property type="nucleotide sequence ID" value="NZ_FMBL01000001.1"/>
</dbReference>
<comment type="similarity">
    <text evidence="1 9 10">Belongs to the peptidase A8 family.</text>
</comment>
<dbReference type="EC" id="3.4.23.36" evidence="9"/>
<keyword evidence="6 9" id="KW-0378">Hydrolase</keyword>
<proteinExistence type="inferred from homology"/>
<evidence type="ECO:0000313" key="12">
    <source>
        <dbReference type="Proteomes" id="UP000242610"/>
    </source>
</evidence>
<dbReference type="GO" id="GO:0004190">
    <property type="term" value="F:aspartic-type endopeptidase activity"/>
    <property type="evidence" value="ECO:0007669"/>
    <property type="project" value="UniProtKB-UniRule"/>
</dbReference>
<evidence type="ECO:0000256" key="9">
    <source>
        <dbReference type="HAMAP-Rule" id="MF_00161"/>
    </source>
</evidence>
<comment type="catalytic activity">
    <reaction evidence="9">
        <text>Release of signal peptides from bacterial membrane prolipoproteins. Hydrolyzes -Xaa-Yaa-Zaa-|-(S,diacylglyceryl)Cys-, in which Xaa is hydrophobic (preferably Leu), and Yaa (Ala or Ser) and Zaa (Gly or Ala) have small, neutral side chains.</text>
        <dbReference type="EC" id="3.4.23.36"/>
    </reaction>
</comment>
<keyword evidence="5 9" id="KW-0064">Aspartyl protease</keyword>
<feature type="transmembrane region" description="Helical" evidence="9">
    <location>
        <begin position="94"/>
        <end position="112"/>
    </location>
</feature>
<evidence type="ECO:0000256" key="4">
    <source>
        <dbReference type="ARBA" id="ARBA00022692"/>
    </source>
</evidence>
<keyword evidence="7 9" id="KW-1133">Transmembrane helix</keyword>
<dbReference type="EMBL" id="FMBL01000001">
    <property type="protein sequence ID" value="SCC78156.1"/>
    <property type="molecule type" value="Genomic_DNA"/>
</dbReference>
<dbReference type="PRINTS" id="PR00781">
    <property type="entry name" value="LIPOSIGPTASE"/>
</dbReference>
<evidence type="ECO:0000313" key="11">
    <source>
        <dbReference type="EMBL" id="SCC78156.1"/>
    </source>
</evidence>
<keyword evidence="12" id="KW-1185">Reference proteome</keyword>
<accession>A0A1C4GZT2</accession>
<evidence type="ECO:0000256" key="7">
    <source>
        <dbReference type="ARBA" id="ARBA00022989"/>
    </source>
</evidence>
<protein>
    <recommendedName>
        <fullName evidence="9">Lipoprotein signal peptidase</fullName>
        <ecNumber evidence="9">3.4.23.36</ecNumber>
    </recommendedName>
    <alternativeName>
        <fullName evidence="9">Prolipoprotein signal peptidase</fullName>
    </alternativeName>
    <alternativeName>
        <fullName evidence="9">Signal peptidase II</fullName>
        <shortName evidence="9">SPase II</shortName>
    </alternativeName>
</protein>
<dbReference type="Proteomes" id="UP000242610">
    <property type="component" value="Unassembled WGS sequence"/>
</dbReference>
<dbReference type="Pfam" id="PF01252">
    <property type="entry name" value="Peptidase_A8"/>
    <property type="match status" value="1"/>
</dbReference>
<dbReference type="GO" id="GO:0006508">
    <property type="term" value="P:proteolysis"/>
    <property type="evidence" value="ECO:0007669"/>
    <property type="project" value="UniProtKB-KW"/>
</dbReference>
<comment type="subcellular location">
    <subcellularLocation>
        <location evidence="9">Cell membrane</location>
        <topology evidence="9">Multi-pass membrane protein</topology>
    </subcellularLocation>
</comment>
<dbReference type="AlphaFoldDB" id="A0A1C4GZT2"/>
<dbReference type="OrthoDB" id="4308908at2"/>
<keyword evidence="8 9" id="KW-0472">Membrane</keyword>
<feature type="transmembrane region" description="Helical" evidence="9">
    <location>
        <begin position="69"/>
        <end position="87"/>
    </location>
</feature>
<evidence type="ECO:0000256" key="8">
    <source>
        <dbReference type="ARBA" id="ARBA00023136"/>
    </source>
</evidence>
<name>A0A1C4GZT2_9BIFI</name>
<feature type="active site" evidence="9">
    <location>
        <position position="141"/>
    </location>
</feature>
<dbReference type="UniPathway" id="UPA00665"/>
<keyword evidence="2 9" id="KW-1003">Cell membrane</keyword>
<dbReference type="PANTHER" id="PTHR33695">
    <property type="entry name" value="LIPOPROTEIN SIGNAL PEPTIDASE"/>
    <property type="match status" value="1"/>
</dbReference>
<dbReference type="PANTHER" id="PTHR33695:SF1">
    <property type="entry name" value="LIPOPROTEIN SIGNAL PEPTIDASE"/>
    <property type="match status" value="1"/>
</dbReference>
<organism evidence="11 12">
    <name type="scientific">Bifidobacterium commune</name>
    <dbReference type="NCBI Taxonomy" id="1505727"/>
    <lineage>
        <taxon>Bacteria</taxon>
        <taxon>Bacillati</taxon>
        <taxon>Actinomycetota</taxon>
        <taxon>Actinomycetes</taxon>
        <taxon>Bifidobacteriales</taxon>
        <taxon>Bifidobacteriaceae</taxon>
        <taxon>Bifidobacterium</taxon>
    </lineage>
</organism>
<sequence>MKSISTKRLRFRVAVFLAVAVIAVLLDRLTKLWALASLDGDENVVVVPKLLSLTLVHNPGASLGLGSSVTWLISCLASVACVVLAYLGLTTGSLWWASGLALAFAGAFGNLTDRVVYARGFLNGSVVDFLNYGWSVGNVADIELVLAVVIIVVLLFVGVPLRAKETLEQASATAAGSGVDDR</sequence>
<feature type="active site" evidence="9">
    <location>
        <position position="128"/>
    </location>
</feature>
<evidence type="ECO:0000256" key="3">
    <source>
        <dbReference type="ARBA" id="ARBA00022670"/>
    </source>
</evidence>
<feature type="transmembrane region" description="Helical" evidence="9">
    <location>
        <begin position="132"/>
        <end position="157"/>
    </location>
</feature>
<evidence type="ECO:0000256" key="2">
    <source>
        <dbReference type="ARBA" id="ARBA00022475"/>
    </source>
</evidence>
<dbReference type="InterPro" id="IPR001872">
    <property type="entry name" value="Peptidase_A8"/>
</dbReference>